<keyword evidence="3" id="KW-1185">Reference proteome</keyword>
<dbReference type="InParanoid" id="M1DQB5"/>
<dbReference type="HOGENOM" id="CLU_2201754_0_0_1"/>
<accession>M1DQB5</accession>
<organism evidence="2 3">
    <name type="scientific">Solanum tuberosum</name>
    <name type="common">Potato</name>
    <dbReference type="NCBI Taxonomy" id="4113"/>
    <lineage>
        <taxon>Eukaryota</taxon>
        <taxon>Viridiplantae</taxon>
        <taxon>Streptophyta</taxon>
        <taxon>Embryophyta</taxon>
        <taxon>Tracheophyta</taxon>
        <taxon>Spermatophyta</taxon>
        <taxon>Magnoliopsida</taxon>
        <taxon>eudicotyledons</taxon>
        <taxon>Gunneridae</taxon>
        <taxon>Pentapetalae</taxon>
        <taxon>asterids</taxon>
        <taxon>lamiids</taxon>
        <taxon>Solanales</taxon>
        <taxon>Solanaceae</taxon>
        <taxon>Solanoideae</taxon>
        <taxon>Solaneae</taxon>
        <taxon>Solanum</taxon>
    </lineage>
</organism>
<dbReference type="Gramene" id="PGSC0003DMT400092684">
    <property type="protein sequence ID" value="PGSC0003DMT400092684"/>
    <property type="gene ID" value="PGSC0003DMG400042255"/>
</dbReference>
<keyword evidence="1" id="KW-0472">Membrane</keyword>
<dbReference type="Proteomes" id="UP000011115">
    <property type="component" value="Unassembled WGS sequence"/>
</dbReference>
<reference evidence="2" key="2">
    <citation type="submission" date="2015-06" db="UniProtKB">
        <authorList>
            <consortium name="EnsemblPlants"/>
        </authorList>
    </citation>
    <scope>IDENTIFICATION</scope>
    <source>
        <strain evidence="2">DM1-3 516 R44</strain>
    </source>
</reference>
<dbReference type="PaxDb" id="4113-PGSC0003DMT400092684"/>
<protein>
    <submittedName>
        <fullName evidence="2">Gag-pol protein</fullName>
    </submittedName>
</protein>
<evidence type="ECO:0000313" key="2">
    <source>
        <dbReference type="EnsemblPlants" id="PGSC0003DMT400092684"/>
    </source>
</evidence>
<evidence type="ECO:0000256" key="1">
    <source>
        <dbReference type="SAM" id="Phobius"/>
    </source>
</evidence>
<keyword evidence="1" id="KW-0812">Transmembrane</keyword>
<dbReference type="AlphaFoldDB" id="M1DQB5"/>
<reference evidence="3" key="1">
    <citation type="journal article" date="2011" name="Nature">
        <title>Genome sequence and analysis of the tuber crop potato.</title>
        <authorList>
            <consortium name="The Potato Genome Sequencing Consortium"/>
        </authorList>
    </citation>
    <scope>NUCLEOTIDE SEQUENCE [LARGE SCALE GENOMIC DNA]</scope>
    <source>
        <strain evidence="3">cv. DM1-3 516 R44</strain>
    </source>
</reference>
<name>M1DQB5_SOLTU</name>
<proteinExistence type="predicted"/>
<dbReference type="EnsemblPlants" id="PGSC0003DMT400092684">
    <property type="protein sequence ID" value="PGSC0003DMT400092684"/>
    <property type="gene ID" value="PGSC0003DMG400042255"/>
</dbReference>
<evidence type="ECO:0000313" key="3">
    <source>
        <dbReference type="Proteomes" id="UP000011115"/>
    </source>
</evidence>
<keyword evidence="1" id="KW-1133">Transmembrane helix</keyword>
<sequence length="108" mass="11887">MTSAIRPSSVSSSFRACLPHLHVLDHWAGFAYWNKGQSKSLRRIANLSSSTYCTWIIILAISISSISIAALPSLLDRRDNPATNKLILLLMSTTIGRTISLRHASFGM</sequence>
<feature type="transmembrane region" description="Helical" evidence="1">
    <location>
        <begin position="52"/>
        <end position="74"/>
    </location>
</feature>